<proteinExistence type="predicted"/>
<keyword evidence="1" id="KW-0175">Coiled coil</keyword>
<comment type="caution">
    <text evidence="2">The sequence shown here is derived from an EMBL/GenBank/DDBJ whole genome shotgun (WGS) entry which is preliminary data.</text>
</comment>
<evidence type="ECO:0000256" key="1">
    <source>
        <dbReference type="SAM" id="Coils"/>
    </source>
</evidence>
<evidence type="ECO:0000313" key="2">
    <source>
        <dbReference type="EMBL" id="TRA91534.1"/>
    </source>
</evidence>
<sequence length="126" mass="13850">MGALGLASQTIKIARDLRDIERDLDSAGFKAQMAELYGNLADIKMALSDAKEDLHEKDAEIKKLQAEIKSLKSGETCPLCQSGQLKVTSVVNDPTFGIFGHKQHTLTCQNEACGHRETRKVVPPER</sequence>
<accession>A0AA94VG92</accession>
<dbReference type="RefSeq" id="WP_065661283.1">
    <property type="nucleotide sequence ID" value="NZ_SGOB01000001.1"/>
</dbReference>
<dbReference type="EMBL" id="SGOB01000001">
    <property type="protein sequence ID" value="TRA91534.1"/>
    <property type="molecule type" value="Genomic_DNA"/>
</dbReference>
<gene>
    <name evidence="2" type="ORF">EXN24_08705</name>
</gene>
<dbReference type="AlphaFoldDB" id="A0AA94VG92"/>
<feature type="coiled-coil region" evidence="1">
    <location>
        <begin position="40"/>
        <end position="74"/>
    </location>
</feature>
<evidence type="ECO:0000313" key="3">
    <source>
        <dbReference type="Proteomes" id="UP000320858"/>
    </source>
</evidence>
<dbReference type="Proteomes" id="UP000320858">
    <property type="component" value="Unassembled WGS sequence"/>
</dbReference>
<name>A0AA94VG92_RHIRH</name>
<protein>
    <submittedName>
        <fullName evidence="2">Uncharacterized protein</fullName>
    </submittedName>
</protein>
<organism evidence="2 3">
    <name type="scientific">Rhizobium rhizogenes</name>
    <name type="common">Agrobacterium rhizogenes</name>
    <dbReference type="NCBI Taxonomy" id="359"/>
    <lineage>
        <taxon>Bacteria</taxon>
        <taxon>Pseudomonadati</taxon>
        <taxon>Pseudomonadota</taxon>
        <taxon>Alphaproteobacteria</taxon>
        <taxon>Hyphomicrobiales</taxon>
        <taxon>Rhizobiaceae</taxon>
        <taxon>Rhizobium/Agrobacterium group</taxon>
        <taxon>Rhizobium</taxon>
    </lineage>
</organism>
<reference evidence="2 3" key="1">
    <citation type="journal article" date="2019" name="Appl. Microbiol. Biotechnol.">
        <title>Differential efficiency of wild type rhizogenic strains for rol gene transformation of plants.</title>
        <authorList>
            <person name="Desmet S."/>
            <person name="De Keyser E."/>
            <person name="Van Vaerenbergh J."/>
            <person name="Baeyen S."/>
            <person name="Van Huylenbroeck J."/>
            <person name="Geelen D."/>
            <person name="Dhooghe E."/>
        </authorList>
    </citation>
    <scope>NUCLEOTIDE SEQUENCE [LARGE SCALE GENOMIC DNA]</scope>
    <source>
        <strain evidence="2 3">B 4.1</strain>
    </source>
</reference>